<dbReference type="GO" id="GO:0004222">
    <property type="term" value="F:metalloendopeptidase activity"/>
    <property type="evidence" value="ECO:0007669"/>
    <property type="project" value="InterPro"/>
</dbReference>
<dbReference type="AlphaFoldDB" id="A0A150WNM1"/>
<gene>
    <name evidence="3" type="ORF">AZI86_01595</name>
</gene>
<evidence type="ECO:0000313" key="3">
    <source>
        <dbReference type="EMBL" id="KYG65795.1"/>
    </source>
</evidence>
<comment type="caution">
    <text evidence="3">The sequence shown here is derived from an EMBL/GenBank/DDBJ whole genome shotgun (WGS) entry which is preliminary data.</text>
</comment>
<evidence type="ECO:0000313" key="4">
    <source>
        <dbReference type="Proteomes" id="UP000075320"/>
    </source>
</evidence>
<dbReference type="Pfam" id="PF14521">
    <property type="entry name" value="Aspzincin_M35"/>
    <property type="match status" value="1"/>
</dbReference>
<sequence length="493" mass="55884">MRLLDSLLLYNDSVACTKWPSDHQITRLMKKRLKIRHFLIFVFVILSGSWASAMCLPVTAVVQLQKQFHFRPELDLEQLCSPESVDYKLASTLLFLKYTKLPATTNPLDQNVLPENIWSYISSAVKTIVKVAKCEPEQLAYVKEESPGAIHLCPDYFNTAIHSSIERAATLIHEVRHLDENAHYYPHVTCAQGRNKASKGACDGSREEAGGYAVEMEALARFAALPEGIISKLERSQAKSAALVLANEKFNKPLFSHELRGLYLVDQHDQGFVLDPSSWKLYPVRKVDHRQENLVSRLTTLSAFPLSEGDSYSVDVLSSSFQKRISLGSYAASFNSLPQSQKPRVLRIFNDGLLAGFVITEHEIISYAGTSFEQRTALPFKVIQTFDFMEAGQGTDAAIFLLDEHQNLYKVSTIYGRVVDVKTIDNVLKDFKTIVYVNGQRLALGKNGELLIQRHGIWHQHEAFLKTRFRLMSRPFYWASFLFEPRQTSQNSK</sequence>
<keyword evidence="4" id="KW-1185">Reference proteome</keyword>
<dbReference type="InterPro" id="IPR029463">
    <property type="entry name" value="Lys_MEP"/>
</dbReference>
<organism evidence="3 4">
    <name type="scientific">Bdellovibrio bacteriovorus</name>
    <dbReference type="NCBI Taxonomy" id="959"/>
    <lineage>
        <taxon>Bacteria</taxon>
        <taxon>Pseudomonadati</taxon>
        <taxon>Bdellovibrionota</taxon>
        <taxon>Bdellovibrionia</taxon>
        <taxon>Bdellovibrionales</taxon>
        <taxon>Pseudobdellovibrionaceae</taxon>
        <taxon>Bdellovibrio</taxon>
    </lineage>
</organism>
<dbReference type="InterPro" id="IPR024079">
    <property type="entry name" value="MetalloPept_cat_dom_sf"/>
</dbReference>
<evidence type="ECO:0000259" key="2">
    <source>
        <dbReference type="Pfam" id="PF14521"/>
    </source>
</evidence>
<dbReference type="Proteomes" id="UP000075320">
    <property type="component" value="Unassembled WGS sequence"/>
</dbReference>
<keyword evidence="1" id="KW-0472">Membrane</keyword>
<feature type="domain" description="Lysine-specific metallo-endopeptidase" evidence="2">
    <location>
        <begin position="132"/>
        <end position="186"/>
    </location>
</feature>
<dbReference type="EMBL" id="LUKE01000001">
    <property type="protein sequence ID" value="KYG65795.1"/>
    <property type="molecule type" value="Genomic_DNA"/>
</dbReference>
<proteinExistence type="predicted"/>
<name>A0A150WNM1_BDEBC</name>
<dbReference type="SUPFAM" id="SSF55486">
    <property type="entry name" value="Metalloproteases ('zincins'), catalytic domain"/>
    <property type="match status" value="1"/>
</dbReference>
<keyword evidence="1" id="KW-0812">Transmembrane</keyword>
<protein>
    <recommendedName>
        <fullName evidence="2">Lysine-specific metallo-endopeptidase domain-containing protein</fullName>
    </recommendedName>
</protein>
<evidence type="ECO:0000256" key="1">
    <source>
        <dbReference type="SAM" id="Phobius"/>
    </source>
</evidence>
<reference evidence="3 4" key="1">
    <citation type="submission" date="2016-03" db="EMBL/GenBank/DDBJ databases">
        <authorList>
            <person name="Ploux O."/>
        </authorList>
    </citation>
    <scope>NUCLEOTIDE SEQUENCE [LARGE SCALE GENOMIC DNA]</scope>
    <source>
        <strain evidence="3 4">R0</strain>
    </source>
</reference>
<dbReference type="Gene3D" id="3.40.390.10">
    <property type="entry name" value="Collagenase (Catalytic Domain)"/>
    <property type="match status" value="1"/>
</dbReference>
<accession>A0A150WNM1</accession>
<feature type="transmembrane region" description="Helical" evidence="1">
    <location>
        <begin position="38"/>
        <end position="62"/>
    </location>
</feature>
<keyword evidence="1" id="KW-1133">Transmembrane helix</keyword>